<evidence type="ECO:0000313" key="2">
    <source>
        <dbReference type="Proteomes" id="UP000241769"/>
    </source>
</evidence>
<proteinExistence type="predicted"/>
<sequence length="320" mass="36687">MQEIPPIHITAEDPLVTRYKSFIDRLAKLNGLLDTESSVIEFGDRFPTDGSAEHPFTLQRYVLYILCRRYSKHPFSNGGRFTYSPTGDVVVAGTTALEGPKYTGADQSTQLVIIITFLLWFLSSPVKRSLGTQDLRGETIRKMKESIDISIETFWGAQPRQDHISCLILKWNREDGMTLDEGQMKPLFEEVDKHTNVGAFVTPESTRDRLMLLALTAPAVRHLRERLRELRSSFHLRDREQVLMCMPHSDKKIVILGVLLLMQMEADSEYTEQMCIRYHRGTTEGDEATFRAIREWMSSLVSIRDSFIATKKRKHCLASD</sequence>
<keyword evidence="2" id="KW-1185">Reference proteome</keyword>
<comment type="caution">
    <text evidence="1">The sequence shown here is derived from an EMBL/GenBank/DDBJ whole genome shotgun (WGS) entry which is preliminary data.</text>
</comment>
<accession>A0A2P6MZE4</accession>
<organism evidence="1 2">
    <name type="scientific">Planoprotostelium fungivorum</name>
    <dbReference type="NCBI Taxonomy" id="1890364"/>
    <lineage>
        <taxon>Eukaryota</taxon>
        <taxon>Amoebozoa</taxon>
        <taxon>Evosea</taxon>
        <taxon>Variosea</taxon>
        <taxon>Cavosteliida</taxon>
        <taxon>Cavosteliaceae</taxon>
        <taxon>Planoprotostelium</taxon>
    </lineage>
</organism>
<reference evidence="1 2" key="1">
    <citation type="journal article" date="2018" name="Genome Biol. Evol.">
        <title>Multiple Roots of Fruiting Body Formation in Amoebozoa.</title>
        <authorList>
            <person name="Hillmann F."/>
            <person name="Forbes G."/>
            <person name="Novohradska S."/>
            <person name="Ferling I."/>
            <person name="Riege K."/>
            <person name="Groth M."/>
            <person name="Westermann M."/>
            <person name="Marz M."/>
            <person name="Spaller T."/>
            <person name="Winckler T."/>
            <person name="Schaap P."/>
            <person name="Glockner G."/>
        </authorList>
    </citation>
    <scope>NUCLEOTIDE SEQUENCE [LARGE SCALE GENOMIC DNA]</scope>
    <source>
        <strain evidence="1 2">Jena</strain>
    </source>
</reference>
<protein>
    <submittedName>
        <fullName evidence="1">Uncharacterized protein</fullName>
    </submittedName>
</protein>
<gene>
    <name evidence="1" type="ORF">PROFUN_14608</name>
</gene>
<dbReference type="EMBL" id="MDYQ01000283">
    <property type="protein sequence ID" value="PRP77063.1"/>
    <property type="molecule type" value="Genomic_DNA"/>
</dbReference>
<dbReference type="Proteomes" id="UP000241769">
    <property type="component" value="Unassembled WGS sequence"/>
</dbReference>
<evidence type="ECO:0000313" key="1">
    <source>
        <dbReference type="EMBL" id="PRP77063.1"/>
    </source>
</evidence>
<dbReference type="InParanoid" id="A0A2P6MZE4"/>
<name>A0A2P6MZE4_9EUKA</name>
<dbReference type="AlphaFoldDB" id="A0A2P6MZE4"/>